<protein>
    <submittedName>
        <fullName evidence="11">DNA-binding response regulator</fullName>
    </submittedName>
</protein>
<dbReference type="FunFam" id="3.40.50.2300:FF:000002">
    <property type="entry name" value="DNA-binding response regulator PhoP"/>
    <property type="match status" value="1"/>
</dbReference>
<dbReference type="GO" id="GO:0000976">
    <property type="term" value="F:transcription cis-regulatory region binding"/>
    <property type="evidence" value="ECO:0007669"/>
    <property type="project" value="TreeGrafter"/>
</dbReference>
<dbReference type="Gene3D" id="1.10.10.10">
    <property type="entry name" value="Winged helix-like DNA-binding domain superfamily/Winged helix DNA-binding domain"/>
    <property type="match status" value="1"/>
</dbReference>
<dbReference type="CDD" id="cd17624">
    <property type="entry name" value="REC_OmpR_PmrA-like"/>
    <property type="match status" value="1"/>
</dbReference>
<keyword evidence="2" id="KW-0902">Two-component regulatory system</keyword>
<evidence type="ECO:0000256" key="3">
    <source>
        <dbReference type="ARBA" id="ARBA00023015"/>
    </source>
</evidence>
<dbReference type="PATRIC" id="fig|884204.3.peg.3058"/>
<dbReference type="CDD" id="cd00383">
    <property type="entry name" value="trans_reg_C"/>
    <property type="match status" value="1"/>
</dbReference>
<dbReference type="Pfam" id="PF00486">
    <property type="entry name" value="Trans_reg_C"/>
    <property type="match status" value="1"/>
</dbReference>
<dbReference type="KEGG" id="bpz:BP1026B_I2776"/>
<keyword evidence="4 7" id="KW-0238">DNA-binding</keyword>
<dbReference type="PANTHER" id="PTHR48111:SF67">
    <property type="entry name" value="TRANSCRIPTIONAL REGULATORY PROTEIN TCTD"/>
    <property type="match status" value="1"/>
</dbReference>
<dbReference type="GO" id="GO:0032993">
    <property type="term" value="C:protein-DNA complex"/>
    <property type="evidence" value="ECO:0007669"/>
    <property type="project" value="TreeGrafter"/>
</dbReference>
<dbReference type="SMART" id="SM00862">
    <property type="entry name" value="Trans_reg_C"/>
    <property type="match status" value="1"/>
</dbReference>
<dbReference type="Gene3D" id="3.40.50.2300">
    <property type="match status" value="1"/>
</dbReference>
<dbReference type="PROSITE" id="PS50110">
    <property type="entry name" value="RESPONSE_REGULATORY"/>
    <property type="match status" value="1"/>
</dbReference>
<dbReference type="SMART" id="SM00448">
    <property type="entry name" value="REC"/>
    <property type="match status" value="1"/>
</dbReference>
<feature type="region of interest" description="Disordered" evidence="8">
    <location>
        <begin position="229"/>
        <end position="250"/>
    </location>
</feature>
<dbReference type="Gene3D" id="6.10.250.690">
    <property type="match status" value="1"/>
</dbReference>
<dbReference type="AlphaFoldDB" id="A0A0H3HSU8"/>
<evidence type="ECO:0000259" key="10">
    <source>
        <dbReference type="PROSITE" id="PS51755"/>
    </source>
</evidence>
<feature type="domain" description="Response regulatory" evidence="9">
    <location>
        <begin position="5"/>
        <end position="119"/>
    </location>
</feature>
<dbReference type="InterPro" id="IPR001789">
    <property type="entry name" value="Sig_transdc_resp-reg_receiver"/>
</dbReference>
<evidence type="ECO:0000256" key="8">
    <source>
        <dbReference type="SAM" id="MobiDB-lite"/>
    </source>
</evidence>
<dbReference type="GO" id="GO:0000156">
    <property type="term" value="F:phosphorelay response regulator activity"/>
    <property type="evidence" value="ECO:0007669"/>
    <property type="project" value="TreeGrafter"/>
</dbReference>
<dbReference type="Proteomes" id="UP000010087">
    <property type="component" value="Chromosome 1"/>
</dbReference>
<dbReference type="SUPFAM" id="SSF46894">
    <property type="entry name" value="C-terminal effector domain of the bipartite response regulators"/>
    <property type="match status" value="1"/>
</dbReference>
<dbReference type="GO" id="GO:0005829">
    <property type="term" value="C:cytosol"/>
    <property type="evidence" value="ECO:0007669"/>
    <property type="project" value="TreeGrafter"/>
</dbReference>
<dbReference type="InterPro" id="IPR011006">
    <property type="entry name" value="CheY-like_superfamily"/>
</dbReference>
<evidence type="ECO:0000259" key="9">
    <source>
        <dbReference type="PROSITE" id="PS50110"/>
    </source>
</evidence>
<name>A0A0H3HSU8_BURP2</name>
<gene>
    <name evidence="11" type="ordered locus">BP1026B_I2776</name>
</gene>
<evidence type="ECO:0000256" key="1">
    <source>
        <dbReference type="ARBA" id="ARBA00022553"/>
    </source>
</evidence>
<evidence type="ECO:0000256" key="2">
    <source>
        <dbReference type="ARBA" id="ARBA00023012"/>
    </source>
</evidence>
<evidence type="ECO:0000256" key="5">
    <source>
        <dbReference type="ARBA" id="ARBA00023163"/>
    </source>
</evidence>
<evidence type="ECO:0000256" key="7">
    <source>
        <dbReference type="PROSITE-ProRule" id="PRU01091"/>
    </source>
</evidence>
<dbReference type="EMBL" id="CP002833">
    <property type="protein sequence ID" value="AFI67363.1"/>
    <property type="molecule type" value="Genomic_DNA"/>
</dbReference>
<keyword evidence="1 6" id="KW-0597">Phosphoprotein</keyword>
<accession>A0A0H3HSU8</accession>
<reference evidence="11 12" key="1">
    <citation type="journal article" date="2012" name="PLoS ONE">
        <title>Evolution of Burkholderia pseudomallei in recurrent melioidosis.</title>
        <authorList>
            <person name="Hayden H.S."/>
            <person name="Lim R."/>
            <person name="Brittnacher M.J."/>
            <person name="Sims E.H."/>
            <person name="Ramage E.R."/>
            <person name="Fong C."/>
            <person name="Wu Z."/>
            <person name="Crist E."/>
            <person name="Chang J."/>
            <person name="Zhou Y."/>
            <person name="Radey M."/>
            <person name="Rohmer L."/>
            <person name="Haugen E."/>
            <person name="Gillett W."/>
            <person name="Wuthiekanun V."/>
            <person name="Peacock S.J."/>
            <person name="Kaul R."/>
            <person name="Miller S.I."/>
            <person name="Manoil C."/>
            <person name="Jacobs M.A."/>
        </authorList>
    </citation>
    <scope>NUCLEOTIDE SEQUENCE [LARGE SCALE GENOMIC DNA]</scope>
    <source>
        <strain evidence="11 12">1026b</strain>
    </source>
</reference>
<dbReference type="GO" id="GO:0006355">
    <property type="term" value="P:regulation of DNA-templated transcription"/>
    <property type="evidence" value="ECO:0007669"/>
    <property type="project" value="InterPro"/>
</dbReference>
<evidence type="ECO:0000256" key="4">
    <source>
        <dbReference type="ARBA" id="ARBA00023125"/>
    </source>
</evidence>
<dbReference type="InterPro" id="IPR016032">
    <property type="entry name" value="Sig_transdc_resp-reg_C-effctor"/>
</dbReference>
<sequence length="250" mass="27140">MRIMRILIAEDDSILADGLTRSLRQSGYAVDHVRNGVEADTALSMQTFDLLILDLGLPRMSGLEVLRRLRARNSNLPVLILTAADSVDERVKGLDLGADDYMAKPFALNELEARVRALTRRGAGGGPTVVRHGSLSFDQVGRIAYANERVLELSARELGLLEVLLQRIGRLVSKEQLVDHLCEWGEEVSNNAIEVYVHRLRKKIEPSGVRITTVRGLGYCLEKAAPAGASDAPNAAASPAAEAVAGQPVR</sequence>
<evidence type="ECO:0000256" key="6">
    <source>
        <dbReference type="PROSITE-ProRule" id="PRU00169"/>
    </source>
</evidence>
<dbReference type="InterPro" id="IPR039420">
    <property type="entry name" value="WalR-like"/>
</dbReference>
<evidence type="ECO:0000313" key="12">
    <source>
        <dbReference type="Proteomes" id="UP000010087"/>
    </source>
</evidence>
<evidence type="ECO:0000313" key="11">
    <source>
        <dbReference type="EMBL" id="AFI67363.1"/>
    </source>
</evidence>
<organism evidence="11 12">
    <name type="scientific">Burkholderia pseudomallei (strain 1026b)</name>
    <dbReference type="NCBI Taxonomy" id="884204"/>
    <lineage>
        <taxon>Bacteria</taxon>
        <taxon>Pseudomonadati</taxon>
        <taxon>Pseudomonadota</taxon>
        <taxon>Betaproteobacteria</taxon>
        <taxon>Burkholderiales</taxon>
        <taxon>Burkholderiaceae</taxon>
        <taxon>Burkholderia</taxon>
        <taxon>pseudomallei group</taxon>
    </lineage>
</organism>
<dbReference type="Pfam" id="PF00072">
    <property type="entry name" value="Response_reg"/>
    <property type="match status" value="1"/>
</dbReference>
<keyword evidence="3" id="KW-0805">Transcription regulation</keyword>
<keyword evidence="5" id="KW-0804">Transcription</keyword>
<dbReference type="PANTHER" id="PTHR48111">
    <property type="entry name" value="REGULATOR OF RPOS"/>
    <property type="match status" value="1"/>
</dbReference>
<dbReference type="InterPro" id="IPR001867">
    <property type="entry name" value="OmpR/PhoB-type_DNA-bd"/>
</dbReference>
<feature type="modified residue" description="4-aspartylphosphate" evidence="6">
    <location>
        <position position="54"/>
    </location>
</feature>
<feature type="DNA-binding region" description="OmpR/PhoB-type" evidence="7">
    <location>
        <begin position="127"/>
        <end position="223"/>
    </location>
</feature>
<dbReference type="PROSITE" id="PS51755">
    <property type="entry name" value="OMPR_PHOB"/>
    <property type="match status" value="1"/>
</dbReference>
<proteinExistence type="predicted"/>
<dbReference type="InterPro" id="IPR036388">
    <property type="entry name" value="WH-like_DNA-bd_sf"/>
</dbReference>
<feature type="domain" description="OmpR/PhoB-type" evidence="10">
    <location>
        <begin position="127"/>
        <end position="223"/>
    </location>
</feature>
<dbReference type="SUPFAM" id="SSF52172">
    <property type="entry name" value="CheY-like"/>
    <property type="match status" value="1"/>
</dbReference>